<feature type="region of interest" description="Disordered" evidence="3">
    <location>
        <begin position="286"/>
        <end position="801"/>
    </location>
</feature>
<feature type="compositionally biased region" description="Low complexity" evidence="3">
    <location>
        <begin position="364"/>
        <end position="374"/>
    </location>
</feature>
<evidence type="ECO:0000256" key="2">
    <source>
        <dbReference type="ARBA" id="ARBA00023242"/>
    </source>
</evidence>
<dbReference type="SUPFAM" id="SSF48150">
    <property type="entry name" value="DNA-glycosylase"/>
    <property type="match status" value="1"/>
</dbReference>
<dbReference type="Proteomes" id="UP000572817">
    <property type="component" value="Unassembled WGS sequence"/>
</dbReference>
<feature type="compositionally biased region" description="Basic and acidic residues" evidence="3">
    <location>
        <begin position="342"/>
        <end position="363"/>
    </location>
</feature>
<comment type="subcellular location">
    <subcellularLocation>
        <location evidence="1">Nucleus</location>
    </subcellularLocation>
</comment>
<sequence length="1572" mass="170611">MARPNAHARKPGPRKRRKLNTSSTSHPDRRASFSSLSFTSDAQPQPPAPATPSQSASSLARPSALSLATPVDLSAVSKLPPLIQASLHRPGVLRYARNLLENKQLGNEAVLDAVRTFAQGRGLADSVIEDCLEEVNAELKKRPAPISTSSASTLKRKRSPSAPEDTRITVPTPKTHPGHFSSEGSLLEGPPVELHGKERKAWRNCHKRIQKALGLEIGSSNGAPSPDLPQEATAQPNFANGQGSISSERRVSQVPGQIRYKRQHSPSDSEDDPDIAQMLEARPEHFSAEGSLLEGPPNGLRGKQRKMWKKHRHILQQLGLKSNSSSAASPIPPQEAVANREPSPEKESISLEVKSSQKSETTESTKSVKSTVSEPESSVDVAEESDDTALQAEEIIKEKNLSPVKLNGKHYGAVELDHSPTQTPEPEDSASEDEKQNNLAIPDRSPEPKLEPEPDAEQELGADSESEKESESEEEPESQSDSESSKESEEEDEHSHEAPKQASIKPSLLLRRPEATMHASAEEEQKAQIRAMLDRLAPPKLESFPSQIPTKTQEDEESESESSSSSSSSSCSDSDSDSDSGPGPDKSPEPATKQLGKLNPAYISSSKLKSSSDSESDADQKKSSGAPTEQPEKPGTTSESDSSSESDSVQGSRSRSNEPHSLITMHQRTSLSASGSNSSSSSDAESDSRSNKSPASATRKPQKGSSPSRARSGSGTDSDSGLTSDRPLSPAPPKLRTVDSTSSPASSSDGGSDSESGSEKSSRHATPQLDSRPHQEPAPGNEGRPDPGSHVKLKFSSPNGQIGHFVCVRIPETLKSPKINKPLNNKSPIVKDESLAEDASPPSRTDTASFNDSKNNEDEPMPDVEKGSKAEDSVTDDEGTAEKDDSSLPRVYTVSFGPDRSNMDTSMPDAAADSEDASEPEDDEVEHNGLVKAEMLPPRQPSSVSSNDNDSPVREKSRARRGTSEEYPWIATTPKERLAASERSMMSSAHKIGSVKADLAEPLEDVSQLDDATAAPFPSTPPAAEVVEEHEQASDAESRASSYDHEPKGFFRPDGKLSSQKRHTGLRSQHFSPSPSSQKPKRPQAGTVSCLPFPSIKARRFGLIQEELTHKPFQLLVAVIFLNKTKGEKAIPKFREFIEKYPGPDELAHANLLDVVAVIRPLGLFNTRANTLIEFAKRWLEDPPQSGRRFRVVHYPFRGAQKDIKPGEILDDTDPRVAAFEIAHLPGCGPYALDSWRIFCRDVLRGVALDWNGAGVGDEGFEPEWKRVKPGDKELRAFLRWMWLREGWEWDPDTGTKKLAKTEEVKIAEEHVRWDQQTGQEVWVENEEPEAQGGDSGDDDDNAGAAKVPLANENDYRGSVEEDDDGSSSADDEAEDDQEPPLQRLEDDDEEEEVREDSSTDPAAAQLALEANQSQSRSRLQVRATQPGPSPSPASVAAVAGDYDEDDNASTEKATDSEAEQDIVDAADDEMGSDSYLTSVAQLYKRAERSAKWYFSGTVEETPQPESPETRTKREKVREASGGDVEDQDSEPIDYRSSDDDDDEGGDGDVEMMEVGSEEYGVGVVRQASPEL</sequence>
<feature type="compositionally biased region" description="Polar residues" evidence="3">
    <location>
        <begin position="232"/>
        <end position="246"/>
    </location>
</feature>
<keyword evidence="2" id="KW-0539">Nucleus</keyword>
<dbReference type="EMBL" id="WWBZ02000016">
    <property type="protein sequence ID" value="KAF4310138.1"/>
    <property type="molecule type" value="Genomic_DNA"/>
</dbReference>
<feature type="compositionally biased region" description="Low complexity" evidence="3">
    <location>
        <begin position="941"/>
        <end position="950"/>
    </location>
</feature>
<comment type="caution">
    <text evidence="4">The sequence shown here is derived from an EMBL/GenBank/DDBJ whole genome shotgun (WGS) entry which is preliminary data.</text>
</comment>
<dbReference type="PANTHER" id="PTHR15074:SF0">
    <property type="entry name" value="METHYL-CPG-BINDING DOMAIN PROTEIN 4-LIKE PROTEIN"/>
    <property type="match status" value="1"/>
</dbReference>
<feature type="compositionally biased region" description="Low complexity" evidence="3">
    <location>
        <begin position="704"/>
        <end position="726"/>
    </location>
</feature>
<feature type="compositionally biased region" description="Acidic residues" evidence="3">
    <location>
        <begin position="1539"/>
        <end position="1552"/>
    </location>
</feature>
<feature type="compositionally biased region" description="Acidic residues" evidence="3">
    <location>
        <begin position="1361"/>
        <end position="1379"/>
    </location>
</feature>
<evidence type="ECO:0000313" key="5">
    <source>
        <dbReference type="Proteomes" id="UP000572817"/>
    </source>
</evidence>
<feature type="compositionally biased region" description="Acidic residues" evidence="3">
    <location>
        <begin position="453"/>
        <end position="480"/>
    </location>
</feature>
<feature type="compositionally biased region" description="Basic residues" evidence="3">
    <location>
        <begin position="302"/>
        <end position="314"/>
    </location>
</feature>
<feature type="compositionally biased region" description="Low complexity" evidence="3">
    <location>
        <begin position="604"/>
        <end position="613"/>
    </location>
</feature>
<feature type="compositionally biased region" description="Low complexity" evidence="3">
    <location>
        <begin position="51"/>
        <end position="64"/>
    </location>
</feature>
<dbReference type="OrthoDB" id="10265068at2759"/>
<name>A0A8H4N7I5_9PEZI</name>
<dbReference type="Gene3D" id="1.10.340.30">
    <property type="entry name" value="Hypothetical protein, domain 2"/>
    <property type="match status" value="1"/>
</dbReference>
<protein>
    <submittedName>
        <fullName evidence="4">Methyl-binding domain-containing protein 4</fullName>
    </submittedName>
</protein>
<feature type="region of interest" description="Disordered" evidence="3">
    <location>
        <begin position="217"/>
        <end position="273"/>
    </location>
</feature>
<feature type="compositionally biased region" description="Basic and acidic residues" evidence="3">
    <location>
        <begin position="1508"/>
        <end position="1521"/>
    </location>
</feature>
<evidence type="ECO:0000256" key="1">
    <source>
        <dbReference type="ARBA" id="ARBA00004123"/>
    </source>
</evidence>
<feature type="compositionally biased region" description="Basic and acidic residues" evidence="3">
    <location>
        <begin position="863"/>
        <end position="872"/>
    </location>
</feature>
<feature type="compositionally biased region" description="Low complexity" evidence="3">
    <location>
        <begin position="635"/>
        <end position="654"/>
    </location>
</feature>
<feature type="compositionally biased region" description="Acidic residues" evidence="3">
    <location>
        <begin position="1386"/>
        <end position="1395"/>
    </location>
</feature>
<feature type="compositionally biased region" description="Low complexity" evidence="3">
    <location>
        <begin position="739"/>
        <end position="755"/>
    </location>
</feature>
<feature type="compositionally biased region" description="Basic and acidic residues" evidence="3">
    <location>
        <begin position="483"/>
        <end position="499"/>
    </location>
</feature>
<dbReference type="GO" id="GO:0003677">
    <property type="term" value="F:DNA binding"/>
    <property type="evidence" value="ECO:0007669"/>
    <property type="project" value="InterPro"/>
</dbReference>
<feature type="region of interest" description="Disordered" evidence="3">
    <location>
        <begin position="142"/>
        <end position="191"/>
    </location>
</feature>
<feature type="compositionally biased region" description="Acidic residues" evidence="3">
    <location>
        <begin position="1457"/>
        <end position="1472"/>
    </location>
</feature>
<organism evidence="4 5">
    <name type="scientific">Botryosphaeria dothidea</name>
    <dbReference type="NCBI Taxonomy" id="55169"/>
    <lineage>
        <taxon>Eukaryota</taxon>
        <taxon>Fungi</taxon>
        <taxon>Dikarya</taxon>
        <taxon>Ascomycota</taxon>
        <taxon>Pezizomycotina</taxon>
        <taxon>Dothideomycetes</taxon>
        <taxon>Dothideomycetes incertae sedis</taxon>
        <taxon>Botryosphaeriales</taxon>
        <taxon>Botryosphaeriaceae</taxon>
        <taxon>Botryosphaeria</taxon>
    </lineage>
</organism>
<dbReference type="InterPro" id="IPR045138">
    <property type="entry name" value="MeCP2/MBD4"/>
</dbReference>
<feature type="region of interest" description="Disordered" evidence="3">
    <location>
        <begin position="1"/>
        <end position="64"/>
    </location>
</feature>
<feature type="compositionally biased region" description="Basic residues" evidence="3">
    <location>
        <begin position="1"/>
        <end position="19"/>
    </location>
</feature>
<feature type="region of interest" description="Disordered" evidence="3">
    <location>
        <begin position="1494"/>
        <end position="1572"/>
    </location>
</feature>
<keyword evidence="5" id="KW-1185">Reference proteome</keyword>
<proteinExistence type="predicted"/>
<feature type="compositionally biased region" description="Low complexity" evidence="3">
    <location>
        <begin position="561"/>
        <end position="573"/>
    </location>
</feature>
<reference evidence="4" key="1">
    <citation type="submission" date="2020-04" db="EMBL/GenBank/DDBJ databases">
        <title>Genome Assembly and Annotation of Botryosphaeria dothidea sdau 11-99, a Latent Pathogen of Apple Fruit Ring Rot in China.</title>
        <authorList>
            <person name="Yu C."/>
            <person name="Diao Y."/>
            <person name="Lu Q."/>
            <person name="Zhao J."/>
            <person name="Cui S."/>
            <person name="Peng C."/>
            <person name="He B."/>
            <person name="Liu H."/>
        </authorList>
    </citation>
    <scope>NUCLEOTIDE SEQUENCE [LARGE SCALE GENOMIC DNA]</scope>
    <source>
        <strain evidence="4">Sdau11-99</strain>
    </source>
</reference>
<evidence type="ECO:0000313" key="4">
    <source>
        <dbReference type="EMBL" id="KAF4310138.1"/>
    </source>
</evidence>
<dbReference type="PANTHER" id="PTHR15074">
    <property type="entry name" value="METHYL-CPG-BINDING PROTEIN"/>
    <property type="match status" value="1"/>
</dbReference>
<feature type="compositionally biased region" description="Acidic residues" evidence="3">
    <location>
        <begin position="1326"/>
        <end position="1342"/>
    </location>
</feature>
<feature type="region of interest" description="Disordered" evidence="3">
    <location>
        <begin position="1002"/>
        <end position="1090"/>
    </location>
</feature>
<feature type="region of interest" description="Disordered" evidence="3">
    <location>
        <begin position="814"/>
        <end position="990"/>
    </location>
</feature>
<feature type="compositionally biased region" description="Low complexity" evidence="3">
    <location>
        <begin position="670"/>
        <end position="683"/>
    </location>
</feature>
<feature type="compositionally biased region" description="Acidic residues" evidence="3">
    <location>
        <begin position="912"/>
        <end position="925"/>
    </location>
</feature>
<dbReference type="GO" id="GO:0003824">
    <property type="term" value="F:catalytic activity"/>
    <property type="evidence" value="ECO:0007669"/>
    <property type="project" value="InterPro"/>
</dbReference>
<dbReference type="InterPro" id="IPR011257">
    <property type="entry name" value="DNA_glycosylase"/>
</dbReference>
<feature type="compositionally biased region" description="Polar residues" evidence="3">
    <location>
        <begin position="842"/>
        <end position="853"/>
    </location>
</feature>
<gene>
    <name evidence="4" type="ORF">GTA08_BOTSDO03089</name>
</gene>
<evidence type="ECO:0000256" key="3">
    <source>
        <dbReference type="SAM" id="MobiDB-lite"/>
    </source>
</evidence>
<feature type="compositionally biased region" description="Low complexity" evidence="3">
    <location>
        <begin position="1553"/>
        <end position="1565"/>
    </location>
</feature>
<feature type="compositionally biased region" description="Basic and acidic residues" evidence="3">
    <location>
        <begin position="511"/>
        <end position="527"/>
    </location>
</feature>
<dbReference type="GO" id="GO:0005634">
    <property type="term" value="C:nucleus"/>
    <property type="evidence" value="ECO:0007669"/>
    <property type="project" value="UniProtKB-SubCell"/>
</dbReference>
<feature type="compositionally biased region" description="Basic and acidic residues" evidence="3">
    <location>
        <begin position="1027"/>
        <end position="1055"/>
    </location>
</feature>
<dbReference type="GO" id="GO:0006281">
    <property type="term" value="P:DNA repair"/>
    <property type="evidence" value="ECO:0007669"/>
    <property type="project" value="InterPro"/>
</dbReference>
<accession>A0A8H4N7I5</accession>
<feature type="region of interest" description="Disordered" evidence="3">
    <location>
        <begin position="1326"/>
        <end position="1474"/>
    </location>
</feature>